<dbReference type="Pfam" id="PF05050">
    <property type="entry name" value="Methyltransf_21"/>
    <property type="match status" value="1"/>
</dbReference>
<accession>L0RIJ0</accession>
<dbReference type="HOGENOM" id="CLU_882028_0_0_7"/>
<dbReference type="SUPFAM" id="SSF53335">
    <property type="entry name" value="S-adenosyl-L-methionine-dependent methyltransferases"/>
    <property type="match status" value="1"/>
</dbReference>
<dbReference type="InterPro" id="IPR006342">
    <property type="entry name" value="FkbM_mtfrase"/>
</dbReference>
<evidence type="ECO:0000313" key="2">
    <source>
        <dbReference type="EMBL" id="CCO25396.1"/>
    </source>
</evidence>
<dbReference type="OrthoDB" id="5447200at2"/>
<dbReference type="RefSeq" id="WP_015337993.1">
    <property type="nucleotide sequence ID" value="NC_020055.1"/>
</dbReference>
<dbReference type="AlphaFoldDB" id="L0RIJ0"/>
<dbReference type="STRING" id="1121451.DESAM_23129"/>
<dbReference type="NCBIfam" id="TIGR01444">
    <property type="entry name" value="fkbM_fam"/>
    <property type="match status" value="1"/>
</dbReference>
<gene>
    <name evidence="2" type="ORF">DESAM_23129</name>
</gene>
<evidence type="ECO:0000259" key="1">
    <source>
        <dbReference type="Pfam" id="PF05050"/>
    </source>
</evidence>
<name>L0RIJ0_9BACT</name>
<sequence>MDNEVAHKIKAKLAKETEEVIREVESLFDVRDFYFQKTGDWYALKFLPVLGYKPIWKYEPMVRYNLQLKLWESRIGTARFFTSGCPFFEFICELRGYTLPGTISADSVVLDAGPWNGISGMYFSTAARKGKVLFLEPDAESADYIAAEIKRNKFTNTELIQKALYVRDGEIGFQHRAGGASHIIADLGQNVVKTLSLSDLISEYAPEGIDFFKMDIEGVEASIADDLALYINDNPHSWAAIASYHKVNGIKSFVILEKFFSQYPDLVFKTAYPYHETTFVANVNNEEVAANIRKMTSFDVGWKAVQRALKQQVKG</sequence>
<organism evidence="2 3">
    <name type="scientific">Maridesulfovibrio hydrothermalis AM13 = DSM 14728</name>
    <dbReference type="NCBI Taxonomy" id="1121451"/>
    <lineage>
        <taxon>Bacteria</taxon>
        <taxon>Pseudomonadati</taxon>
        <taxon>Thermodesulfobacteriota</taxon>
        <taxon>Desulfovibrionia</taxon>
        <taxon>Desulfovibrionales</taxon>
        <taxon>Desulfovibrionaceae</taxon>
        <taxon>Maridesulfovibrio</taxon>
    </lineage>
</organism>
<dbReference type="KEGG" id="dhy:DESAM_23129"/>
<dbReference type="Gene3D" id="3.40.50.150">
    <property type="entry name" value="Vaccinia Virus protein VP39"/>
    <property type="match status" value="1"/>
</dbReference>
<feature type="domain" description="Methyltransferase FkbM" evidence="1">
    <location>
        <begin position="126"/>
        <end position="222"/>
    </location>
</feature>
<dbReference type="Proteomes" id="UP000010808">
    <property type="component" value="Chromosome"/>
</dbReference>
<keyword evidence="3" id="KW-1185">Reference proteome</keyword>
<dbReference type="EMBL" id="FO203522">
    <property type="protein sequence ID" value="CCO25396.1"/>
    <property type="molecule type" value="Genomic_DNA"/>
</dbReference>
<dbReference type="eggNOG" id="COG2242">
    <property type="taxonomic scope" value="Bacteria"/>
</dbReference>
<evidence type="ECO:0000313" key="3">
    <source>
        <dbReference type="Proteomes" id="UP000010808"/>
    </source>
</evidence>
<dbReference type="PATRIC" id="fig|1121451.3.peg.3333"/>
<reference evidence="2 3" key="1">
    <citation type="submission" date="2012-10" db="EMBL/GenBank/DDBJ databases">
        <authorList>
            <person name="Genoscope - CEA"/>
        </authorList>
    </citation>
    <scope>NUCLEOTIDE SEQUENCE [LARGE SCALE GENOMIC DNA]</scope>
    <source>
        <strain evidence="3">AM13 / DSM 14728</strain>
    </source>
</reference>
<protein>
    <recommendedName>
        <fullName evidence="1">Methyltransferase FkbM domain-containing protein</fullName>
    </recommendedName>
</protein>
<dbReference type="InterPro" id="IPR029063">
    <property type="entry name" value="SAM-dependent_MTases_sf"/>
</dbReference>
<proteinExistence type="predicted"/>